<dbReference type="OrthoDB" id="6271694at2"/>
<evidence type="ECO:0000256" key="1">
    <source>
        <dbReference type="SAM" id="Phobius"/>
    </source>
</evidence>
<proteinExistence type="predicted"/>
<reference evidence="3 4" key="1">
    <citation type="submission" date="2017-02" db="EMBL/GenBank/DDBJ databases">
        <title>Whole genome sequencing of Metallibacterium scheffleri DSM 24874 (T).</title>
        <authorList>
            <person name="Kumar S."/>
            <person name="Patil P."/>
            <person name="Patil P.B."/>
        </authorList>
    </citation>
    <scope>NUCLEOTIDE SEQUENCE [LARGE SCALE GENOMIC DNA]</scope>
    <source>
        <strain evidence="3 4">DSM 24874</strain>
    </source>
</reference>
<dbReference type="EMBL" id="MWQO01000044">
    <property type="protein sequence ID" value="THD08821.1"/>
    <property type="molecule type" value="Genomic_DNA"/>
</dbReference>
<feature type="transmembrane region" description="Helical" evidence="1">
    <location>
        <begin position="134"/>
        <end position="157"/>
    </location>
</feature>
<keyword evidence="1" id="KW-0812">Transmembrane</keyword>
<organism evidence="3 4">
    <name type="scientific">Metallibacterium scheffleri</name>
    <dbReference type="NCBI Taxonomy" id="993689"/>
    <lineage>
        <taxon>Bacteria</taxon>
        <taxon>Pseudomonadati</taxon>
        <taxon>Pseudomonadota</taxon>
        <taxon>Gammaproteobacteria</taxon>
        <taxon>Lysobacterales</taxon>
        <taxon>Rhodanobacteraceae</taxon>
        <taxon>Metallibacterium</taxon>
    </lineage>
</organism>
<dbReference type="Pfam" id="PF22564">
    <property type="entry name" value="HAAS"/>
    <property type="match status" value="1"/>
</dbReference>
<dbReference type="Proteomes" id="UP000307749">
    <property type="component" value="Unassembled WGS sequence"/>
</dbReference>
<evidence type="ECO:0000259" key="2">
    <source>
        <dbReference type="Pfam" id="PF13796"/>
    </source>
</evidence>
<comment type="caution">
    <text evidence="3">The sequence shown here is derived from an EMBL/GenBank/DDBJ whole genome shotgun (WGS) entry which is preliminary data.</text>
</comment>
<feature type="transmembrane region" description="Helical" evidence="1">
    <location>
        <begin position="202"/>
        <end position="232"/>
    </location>
</feature>
<dbReference type="Pfam" id="PF13796">
    <property type="entry name" value="Sensor"/>
    <property type="match status" value="1"/>
</dbReference>
<sequence>MTTPQTIADYLQQLRAALKGADPAMIQDALFDAEEHLRSELAEHPEESEAAMLARVAGSYGAPEEVAEIYRDTEVKVQRALRAPRPRAGRGPLARFFGVIGDARSYTALFYMLLALATGIFYFTWVVAGLSLSAGLAVLIIGIPFIILFFASTRLLALVEGRLVEVMLGVRMPRRPASAVRELPLLRRIGAMFTDPRTWGTLFYMLLMLPLGIIYFTVVVTGMTLSLVLVVAPVAQLFGFAPTTVNDVAYFWPLWTLPFSMLGGVLLFFVMLHLARGVGWMHGHVAKHLLVTTAGY</sequence>
<keyword evidence="1" id="KW-0472">Membrane</keyword>
<feature type="transmembrane region" description="Helical" evidence="1">
    <location>
        <begin position="108"/>
        <end position="128"/>
    </location>
</feature>
<dbReference type="RefSeq" id="WP_081127246.1">
    <property type="nucleotide sequence ID" value="NZ_LDOS01000002.1"/>
</dbReference>
<evidence type="ECO:0000313" key="4">
    <source>
        <dbReference type="Proteomes" id="UP000307749"/>
    </source>
</evidence>
<protein>
    <recommendedName>
        <fullName evidence="2">Putative sensor domain-containing protein</fullName>
    </recommendedName>
</protein>
<gene>
    <name evidence="3" type="ORF">B1806_12465</name>
</gene>
<feature type="domain" description="Putative sensor" evidence="2">
    <location>
        <begin position="111"/>
        <end position="290"/>
    </location>
</feature>
<keyword evidence="1" id="KW-1133">Transmembrane helix</keyword>
<keyword evidence="4" id="KW-1185">Reference proteome</keyword>
<name>A0A4V3UT09_9GAMM</name>
<evidence type="ECO:0000313" key="3">
    <source>
        <dbReference type="EMBL" id="THD08821.1"/>
    </source>
</evidence>
<dbReference type="InterPro" id="IPR025828">
    <property type="entry name" value="Put_sensor_dom"/>
</dbReference>
<accession>A0A4V3UT09</accession>
<dbReference type="AlphaFoldDB" id="A0A4V3UT09"/>
<dbReference type="STRING" id="993689.GCA_002077135_01960"/>
<feature type="transmembrane region" description="Helical" evidence="1">
    <location>
        <begin position="252"/>
        <end position="272"/>
    </location>
</feature>